<feature type="compositionally biased region" description="Basic and acidic residues" evidence="1">
    <location>
        <begin position="215"/>
        <end position="235"/>
    </location>
</feature>
<feature type="compositionally biased region" description="Polar residues" evidence="1">
    <location>
        <begin position="884"/>
        <end position="898"/>
    </location>
</feature>
<feature type="region of interest" description="Disordered" evidence="1">
    <location>
        <begin position="103"/>
        <end position="125"/>
    </location>
</feature>
<feature type="compositionally biased region" description="Basic residues" evidence="1">
    <location>
        <begin position="486"/>
        <end position="507"/>
    </location>
</feature>
<feature type="compositionally biased region" description="Low complexity" evidence="1">
    <location>
        <begin position="246"/>
        <end position="267"/>
    </location>
</feature>
<feature type="region of interest" description="Disordered" evidence="1">
    <location>
        <begin position="816"/>
        <end position="841"/>
    </location>
</feature>
<feature type="compositionally biased region" description="Basic and acidic residues" evidence="1">
    <location>
        <begin position="823"/>
        <end position="836"/>
    </location>
</feature>
<feature type="compositionally biased region" description="Basic and acidic residues" evidence="1">
    <location>
        <begin position="302"/>
        <end position="311"/>
    </location>
</feature>
<protein>
    <recommendedName>
        <fullName evidence="4">RRM domain-containing protein</fullName>
    </recommendedName>
</protein>
<dbReference type="AlphaFoldDB" id="A0A2T7PX03"/>
<evidence type="ECO:0008006" key="4">
    <source>
        <dbReference type="Google" id="ProtNLM"/>
    </source>
</evidence>
<feature type="region of interest" description="Disordered" evidence="1">
    <location>
        <begin position="884"/>
        <end position="906"/>
    </location>
</feature>
<evidence type="ECO:0000256" key="1">
    <source>
        <dbReference type="SAM" id="MobiDB-lite"/>
    </source>
</evidence>
<feature type="compositionally biased region" description="Basic and acidic residues" evidence="1">
    <location>
        <begin position="194"/>
        <end position="206"/>
    </location>
</feature>
<name>A0A2T7PX03_POMCA</name>
<dbReference type="EMBL" id="PZQS01000001">
    <property type="protein sequence ID" value="PVD37952.1"/>
    <property type="molecule type" value="Genomic_DNA"/>
</dbReference>
<comment type="caution">
    <text evidence="2">The sequence shown here is derived from an EMBL/GenBank/DDBJ whole genome shotgun (WGS) entry which is preliminary data.</text>
</comment>
<feature type="region of interest" description="Disordered" evidence="1">
    <location>
        <begin position="579"/>
        <end position="616"/>
    </location>
</feature>
<gene>
    <name evidence="2" type="ORF">C0Q70_00554</name>
</gene>
<organism evidence="2 3">
    <name type="scientific">Pomacea canaliculata</name>
    <name type="common">Golden apple snail</name>
    <dbReference type="NCBI Taxonomy" id="400727"/>
    <lineage>
        <taxon>Eukaryota</taxon>
        <taxon>Metazoa</taxon>
        <taxon>Spiralia</taxon>
        <taxon>Lophotrochozoa</taxon>
        <taxon>Mollusca</taxon>
        <taxon>Gastropoda</taxon>
        <taxon>Caenogastropoda</taxon>
        <taxon>Architaenioglossa</taxon>
        <taxon>Ampullarioidea</taxon>
        <taxon>Ampullariidae</taxon>
        <taxon>Pomacea</taxon>
    </lineage>
</organism>
<accession>A0A2T7PX03</accession>
<dbReference type="OrthoDB" id="6158874at2759"/>
<feature type="compositionally biased region" description="Polar residues" evidence="1">
    <location>
        <begin position="468"/>
        <end position="484"/>
    </location>
</feature>
<dbReference type="Proteomes" id="UP000245119">
    <property type="component" value="Linkage Group LG1"/>
</dbReference>
<feature type="compositionally biased region" description="Polar residues" evidence="1">
    <location>
        <begin position="268"/>
        <end position="281"/>
    </location>
</feature>
<reference evidence="2 3" key="1">
    <citation type="submission" date="2018-04" db="EMBL/GenBank/DDBJ databases">
        <title>The genome of golden apple snail Pomacea canaliculata provides insight into stress tolerance and invasive adaptation.</title>
        <authorList>
            <person name="Liu C."/>
            <person name="Liu B."/>
            <person name="Ren Y."/>
            <person name="Zhang Y."/>
            <person name="Wang H."/>
            <person name="Li S."/>
            <person name="Jiang F."/>
            <person name="Yin L."/>
            <person name="Zhang G."/>
            <person name="Qian W."/>
            <person name="Fan W."/>
        </authorList>
    </citation>
    <scope>NUCLEOTIDE SEQUENCE [LARGE SCALE GENOMIC DNA]</scope>
    <source>
        <strain evidence="2">SZHN2017</strain>
        <tissue evidence="2">Muscle</tissue>
    </source>
</reference>
<evidence type="ECO:0000313" key="3">
    <source>
        <dbReference type="Proteomes" id="UP000245119"/>
    </source>
</evidence>
<feature type="compositionally biased region" description="Basic and acidic residues" evidence="1">
    <location>
        <begin position="352"/>
        <end position="376"/>
    </location>
</feature>
<feature type="compositionally biased region" description="Basic and acidic residues" evidence="1">
    <location>
        <begin position="403"/>
        <end position="432"/>
    </location>
</feature>
<proteinExistence type="predicted"/>
<feature type="region of interest" description="Disordered" evidence="1">
    <location>
        <begin position="719"/>
        <end position="755"/>
    </location>
</feature>
<feature type="compositionally biased region" description="Polar residues" evidence="1">
    <location>
        <begin position="597"/>
        <end position="616"/>
    </location>
</feature>
<keyword evidence="3" id="KW-1185">Reference proteome</keyword>
<evidence type="ECO:0000313" key="2">
    <source>
        <dbReference type="EMBL" id="PVD37952.1"/>
    </source>
</evidence>
<feature type="compositionally biased region" description="Basic and acidic residues" evidence="1">
    <location>
        <begin position="334"/>
        <end position="345"/>
    </location>
</feature>
<feature type="region of interest" description="Disordered" evidence="1">
    <location>
        <begin position="194"/>
        <end position="566"/>
    </location>
</feature>
<sequence>MSPLEFADLAQESVQTFLNGAQDCAIYMRNNVRGKKKKGDAKMFFPRLQAAKLAMEKVFQLVLVSKKVDLEITRKLLDSSKKDTVLIALDLLDAETLSQKATATVKGTAKDGSSSGDDKNVHISSVPKGTTQELLLLTFPTSHAIRMPREGSDNGSVVIEYSNANQAKDIVRSYISVSINKVKLRLTWNGLSREKLPVPPPKKVDGKVFQIPVRDGWREGKTKSQDRRESRELKELFGNAPGGAAETNTSISENEESSNIQEPSSSQGNQKVQTPPTSQESKVGDVAGRTLKSLSFSPRSGEGCHDRKQEEEGGQGVRQEGTDIVEGTEVISPDWERDHPDRESISPDWDDSPNKEDTKCQKETSQHQRLARDDIQQSRVRQRQGRHSDKDSGRTGRNAQSDKGLRKDARDLELSRRDSRRPSSDAAREALKDSYQSGKRSREEGDYSMMRSTDQRAGTSMAHRFENSVYSQRRPSPLRSTQRYIRSPRHSPKRLRRSSSPPRHRIGPHLSRSPLAKHRSSISPSRILPDQLRSVSPIRPSVGHDNRSRSPAKQRAPKTFTPERDVRDAKLLAQMLLKSLSPSRSSQPPKEKGDWNAGQQSGFQRTGWNVGNSGDQKNILSSQSTLVTRGPLFPIGLPSASHPVTAGSFIAAKGPASTSGNSSLQKIPGLDLAVAEDMRTRTQDRFLEQVQSLSRPEEKLPQFMAGGVSEGVLYGTASEAFRQKPDLQKKGTSSSFGTREEPFRPSYQPDSQKTSWANKLDAVQTWPLSDKSQITAISEPTSERTLTPKTGLSSNALAGRDLMVLRQEAARHLASLEKSAGGAKKDEGRQDLRTPLRAETSGNAVVMDYGHQSRKREAEQKPIDVPLKRIRDEGFGKDIMSVGNQDSMAGGSKNQQNLGGAWSRDDSRTGLGGIQMPWKSLVHSSEGSGLGPSPSVRDLKVLSVEDSLDKHIMYLDLGHHLCEDLMDLVFSHQGE</sequence>